<name>W4LC17_9BACT</name>
<comment type="caution">
    <text evidence="2">The sequence shown here is derived from an EMBL/GenBank/DDBJ whole genome shotgun (WGS) entry which is preliminary data.</text>
</comment>
<evidence type="ECO:0000313" key="3">
    <source>
        <dbReference type="Proteomes" id="UP000019140"/>
    </source>
</evidence>
<organism evidence="2 3">
    <name type="scientific">Candidatus Entotheonella gemina</name>
    <dbReference type="NCBI Taxonomy" id="1429439"/>
    <lineage>
        <taxon>Bacteria</taxon>
        <taxon>Pseudomonadati</taxon>
        <taxon>Nitrospinota/Tectimicrobiota group</taxon>
        <taxon>Candidatus Tectimicrobiota</taxon>
        <taxon>Candidatus Entotheonellia</taxon>
        <taxon>Candidatus Entotheonellales</taxon>
        <taxon>Candidatus Entotheonellaceae</taxon>
        <taxon>Candidatus Entotheonella</taxon>
    </lineage>
</organism>
<evidence type="ECO:0000259" key="1">
    <source>
        <dbReference type="Pfam" id="PF14134"/>
    </source>
</evidence>
<proteinExistence type="predicted"/>
<dbReference type="AlphaFoldDB" id="W4LC17"/>
<dbReference type="HOGENOM" id="CLU_917848_0_0_7"/>
<sequence>MTLIFRDGDQQQIAAHGTTEKAILDQIETFRRGFPFAQLDRPCTPGDGVTVLSPQDAEPLEARYAEAVSAGRVQKVVPASGAASRMFKSLLAVHERADVIDWSQLKTMPQDQDERDFLQFVEGIQHFAFYDALREQLSQQRLCLDTALEQGQYKAILDALLMPSGLNYASLPKALLHFHHDGDQSRTPLEEHLVEASTLVQDRHRAARLHFTVSPDHCELMMAHLEHIRQHYEQTGVRFEVSWSTQKLSTD</sequence>
<dbReference type="InterPro" id="IPR025393">
    <property type="entry name" value="DUF4301"/>
</dbReference>
<dbReference type="Pfam" id="PF14134">
    <property type="entry name" value="DUF4301"/>
    <property type="match status" value="1"/>
</dbReference>
<feature type="non-terminal residue" evidence="2">
    <location>
        <position position="251"/>
    </location>
</feature>
<keyword evidence="3" id="KW-1185">Reference proteome</keyword>
<gene>
    <name evidence="2" type="ORF">ETSY2_49065</name>
</gene>
<dbReference type="EMBL" id="AZHX01002397">
    <property type="protein sequence ID" value="ETW94846.1"/>
    <property type="molecule type" value="Genomic_DNA"/>
</dbReference>
<dbReference type="Proteomes" id="UP000019140">
    <property type="component" value="Unassembled WGS sequence"/>
</dbReference>
<feature type="domain" description="DUF4301" evidence="1">
    <location>
        <begin position="9"/>
        <end position="251"/>
    </location>
</feature>
<accession>W4LC17</accession>
<protein>
    <recommendedName>
        <fullName evidence="1">DUF4301 domain-containing protein</fullName>
    </recommendedName>
</protein>
<reference evidence="2 3" key="1">
    <citation type="journal article" date="2014" name="Nature">
        <title>An environmental bacterial taxon with a large and distinct metabolic repertoire.</title>
        <authorList>
            <person name="Wilson M.C."/>
            <person name="Mori T."/>
            <person name="Ruckert C."/>
            <person name="Uria A.R."/>
            <person name="Helf M.J."/>
            <person name="Takada K."/>
            <person name="Gernert C."/>
            <person name="Steffens U.A."/>
            <person name="Heycke N."/>
            <person name="Schmitt S."/>
            <person name="Rinke C."/>
            <person name="Helfrich E.J."/>
            <person name="Brachmann A.O."/>
            <person name="Gurgui C."/>
            <person name="Wakimoto T."/>
            <person name="Kracht M."/>
            <person name="Crusemann M."/>
            <person name="Hentschel U."/>
            <person name="Abe I."/>
            <person name="Matsunaga S."/>
            <person name="Kalinowski J."/>
            <person name="Takeyama H."/>
            <person name="Piel J."/>
        </authorList>
    </citation>
    <scope>NUCLEOTIDE SEQUENCE [LARGE SCALE GENOMIC DNA]</scope>
    <source>
        <strain evidence="3">TSY2</strain>
    </source>
</reference>
<evidence type="ECO:0000313" key="2">
    <source>
        <dbReference type="EMBL" id="ETW94846.1"/>
    </source>
</evidence>